<sequence length="227" mass="24971">MDGDNFIKNLEFVTRSSIKAAAICQAAQNKLRGCFVVPEGEVEQIRACLKAVEAEKRVIEGEKFELSSKVTSLEARLALESQDLSAARELMKKLEKEKSDGEEKYKKFFAEFKFKIESQKRIEAELQAAQELCDKFSSDAMLLAEEVAENLKEQLHVLIHDFNVSQIGPDNKVVEGAIVRPEPAIGEQATPDGAALEVNEQVPASEDSPGAHPTMSGPPPTPPCPEF</sequence>
<feature type="region of interest" description="Disordered" evidence="2">
    <location>
        <begin position="184"/>
        <end position="227"/>
    </location>
</feature>
<protein>
    <submittedName>
        <fullName evidence="3">Uncharacterized protein</fullName>
    </submittedName>
</protein>
<evidence type="ECO:0000256" key="2">
    <source>
        <dbReference type="SAM" id="MobiDB-lite"/>
    </source>
</evidence>
<feature type="coiled-coil region" evidence="1">
    <location>
        <begin position="77"/>
        <end position="139"/>
    </location>
</feature>
<keyword evidence="1" id="KW-0175">Coiled coil</keyword>
<feature type="compositionally biased region" description="Pro residues" evidence="2">
    <location>
        <begin position="216"/>
        <end position="227"/>
    </location>
</feature>
<comment type="caution">
    <text evidence="3">The sequence shown here is derived from an EMBL/GenBank/DDBJ whole genome shotgun (WGS) entry which is preliminary data.</text>
</comment>
<dbReference type="Proteomes" id="UP001341840">
    <property type="component" value="Unassembled WGS sequence"/>
</dbReference>
<keyword evidence="4" id="KW-1185">Reference proteome</keyword>
<dbReference type="EMBL" id="JASCZI010241786">
    <property type="protein sequence ID" value="MED6206899.1"/>
    <property type="molecule type" value="Genomic_DNA"/>
</dbReference>
<gene>
    <name evidence="3" type="ORF">PIB30_030900</name>
</gene>
<evidence type="ECO:0000313" key="3">
    <source>
        <dbReference type="EMBL" id="MED6206899.1"/>
    </source>
</evidence>
<name>A0ABU6YA37_9FABA</name>
<reference evidence="3 4" key="1">
    <citation type="journal article" date="2023" name="Plants (Basel)">
        <title>Bridging the Gap: Combining Genomics and Transcriptomics Approaches to Understand Stylosanthes scabra, an Orphan Legume from the Brazilian Caatinga.</title>
        <authorList>
            <person name="Ferreira-Neto J.R.C."/>
            <person name="da Silva M.D."/>
            <person name="Binneck E."/>
            <person name="de Melo N.F."/>
            <person name="da Silva R.H."/>
            <person name="de Melo A.L.T.M."/>
            <person name="Pandolfi V."/>
            <person name="Bustamante F.O."/>
            <person name="Brasileiro-Vidal A.C."/>
            <person name="Benko-Iseppon A.M."/>
        </authorList>
    </citation>
    <scope>NUCLEOTIDE SEQUENCE [LARGE SCALE GENOMIC DNA]</scope>
    <source>
        <tissue evidence="3">Leaves</tissue>
    </source>
</reference>
<proteinExistence type="predicted"/>
<accession>A0ABU6YA37</accession>
<evidence type="ECO:0000256" key="1">
    <source>
        <dbReference type="SAM" id="Coils"/>
    </source>
</evidence>
<evidence type="ECO:0000313" key="4">
    <source>
        <dbReference type="Proteomes" id="UP001341840"/>
    </source>
</evidence>
<organism evidence="3 4">
    <name type="scientific">Stylosanthes scabra</name>
    <dbReference type="NCBI Taxonomy" id="79078"/>
    <lineage>
        <taxon>Eukaryota</taxon>
        <taxon>Viridiplantae</taxon>
        <taxon>Streptophyta</taxon>
        <taxon>Embryophyta</taxon>
        <taxon>Tracheophyta</taxon>
        <taxon>Spermatophyta</taxon>
        <taxon>Magnoliopsida</taxon>
        <taxon>eudicotyledons</taxon>
        <taxon>Gunneridae</taxon>
        <taxon>Pentapetalae</taxon>
        <taxon>rosids</taxon>
        <taxon>fabids</taxon>
        <taxon>Fabales</taxon>
        <taxon>Fabaceae</taxon>
        <taxon>Papilionoideae</taxon>
        <taxon>50 kb inversion clade</taxon>
        <taxon>dalbergioids sensu lato</taxon>
        <taxon>Dalbergieae</taxon>
        <taxon>Pterocarpus clade</taxon>
        <taxon>Stylosanthes</taxon>
    </lineage>
</organism>